<dbReference type="EMBL" id="CDMY01000369">
    <property type="protein sequence ID" value="CEM06710.1"/>
    <property type="molecule type" value="Genomic_DNA"/>
</dbReference>
<sequence length="665" mass="74289">MVLISLSVVTREIVTLCRQLGQAVSEAYAAYVATTLLNPATGTFYVDKPLDEPLARALIEGAVQQIFAKGDPHTEIFRLQATYDSTFLDLQQKLTAYQNTVEDFEANLITNIADSFTESRNASTSEGLEAHATVYKKVYRLLLSRAGHLEPLTFDGTPSGGMHVRHPSPKPKSTGAVEREVAAALESVFPRLGLRAFLSLTPGERATQLGELGNIVLGIRLFNQNLGKGGAGLPVLDDSTWPEEARGFEKELQRELDQTEGVCQDLVEVLLYTKGKEFTVTDEDDKQEADKLVIEPSSRIRQLMYTRQMQAYLGSLLEEVSGAVDALSGSQQEFLQELQELKISVGAKTSVPKELVYPKFDTLARLFRVCLSHRNVVNSRSPLLKLLRAQRRDYFPEVPRGLLDAAAAAKVDMSPAEAFRQQVGKEDALPELPEGTEALETPVRLTMENTPDFMQLPLDFQGFCVWCLVRRSGILVPGNPSLGVVRYKGRFCVVSHEKALEEFLQAPERFFIGIRAVCLAHPQLIHLLRLHEDFPKSSLTTILEKLSEGAAGVSLAQSMQADAATMTPTHFVESHIDRNYEWNEWKLRGTALHYADIMNKTTMSTQTNGSNFRREAETQVWPPRDTSTNTLQNRGTNPPRHHRYLRGLRGHKEDRLKVVDLKFEL</sequence>
<keyword evidence="6" id="KW-0969">Cilium</keyword>
<keyword evidence="11" id="KW-1185">Reference proteome</keyword>
<evidence type="ECO:0000256" key="4">
    <source>
        <dbReference type="ARBA" id="ARBA00022490"/>
    </source>
</evidence>
<keyword evidence="4" id="KW-0963">Cytoplasm</keyword>
<accession>A0A0G4F4I5</accession>
<organism evidence="10 11">
    <name type="scientific">Vitrella brassicaformis (strain CCMP3155)</name>
    <dbReference type="NCBI Taxonomy" id="1169540"/>
    <lineage>
        <taxon>Eukaryota</taxon>
        <taxon>Sar</taxon>
        <taxon>Alveolata</taxon>
        <taxon>Colpodellida</taxon>
        <taxon>Vitrellaceae</taxon>
        <taxon>Vitrella</taxon>
    </lineage>
</organism>
<evidence type="ECO:0000256" key="7">
    <source>
        <dbReference type="ARBA" id="ARBA00023212"/>
    </source>
</evidence>
<dbReference type="AlphaFoldDB" id="A0A0G4F4I5"/>
<gene>
    <name evidence="10" type="ORF">Vbra_21190</name>
</gene>
<comment type="similarity">
    <text evidence="2">Belongs to the CFAP206 family.</text>
</comment>
<dbReference type="Proteomes" id="UP000041254">
    <property type="component" value="Unassembled WGS sequence"/>
</dbReference>
<keyword evidence="8" id="KW-0966">Cell projection</keyword>
<evidence type="ECO:0000313" key="11">
    <source>
        <dbReference type="Proteomes" id="UP000041254"/>
    </source>
</evidence>
<evidence type="ECO:0000256" key="3">
    <source>
        <dbReference type="ARBA" id="ARBA00021602"/>
    </source>
</evidence>
<keyword evidence="7" id="KW-0206">Cytoskeleton</keyword>
<evidence type="ECO:0000256" key="9">
    <source>
        <dbReference type="SAM" id="MobiDB-lite"/>
    </source>
</evidence>
<dbReference type="PANTHER" id="PTHR21442:SF0">
    <property type="entry name" value="CILIA- AND FLAGELLA-ASSOCIATED PROTEIN 206"/>
    <property type="match status" value="1"/>
</dbReference>
<dbReference type="OMA" id="QLMELMC"/>
<keyword evidence="5" id="KW-0970">Cilium biogenesis/degradation</keyword>
<dbReference type="STRING" id="1169540.A0A0G4F4I5"/>
<protein>
    <recommendedName>
        <fullName evidence="3">Cilia- and flagella-associated protein 206</fullName>
    </recommendedName>
</protein>
<evidence type="ECO:0000256" key="8">
    <source>
        <dbReference type="ARBA" id="ARBA00023273"/>
    </source>
</evidence>
<dbReference type="GO" id="GO:0030030">
    <property type="term" value="P:cell projection organization"/>
    <property type="evidence" value="ECO:0007669"/>
    <property type="project" value="UniProtKB-KW"/>
</dbReference>
<dbReference type="GO" id="GO:0003356">
    <property type="term" value="P:regulation of cilium beat frequency"/>
    <property type="evidence" value="ECO:0007669"/>
    <property type="project" value="TreeGrafter"/>
</dbReference>
<feature type="compositionally biased region" description="Polar residues" evidence="9">
    <location>
        <begin position="625"/>
        <end position="636"/>
    </location>
</feature>
<dbReference type="OrthoDB" id="10251073at2759"/>
<evidence type="ECO:0000313" key="10">
    <source>
        <dbReference type="EMBL" id="CEM06710.1"/>
    </source>
</evidence>
<dbReference type="GO" id="GO:0036064">
    <property type="term" value="C:ciliary basal body"/>
    <property type="evidence" value="ECO:0007669"/>
    <property type="project" value="TreeGrafter"/>
</dbReference>
<feature type="region of interest" description="Disordered" evidence="9">
    <location>
        <begin position="605"/>
        <end position="641"/>
    </location>
</feature>
<dbReference type="VEuPathDB" id="CryptoDB:Vbra_21190"/>
<dbReference type="GO" id="GO:0005930">
    <property type="term" value="C:axoneme"/>
    <property type="evidence" value="ECO:0007669"/>
    <property type="project" value="UniProtKB-SubCell"/>
</dbReference>
<evidence type="ECO:0000256" key="5">
    <source>
        <dbReference type="ARBA" id="ARBA00022794"/>
    </source>
</evidence>
<dbReference type="Pfam" id="PF12018">
    <property type="entry name" value="FAP206"/>
    <property type="match status" value="1"/>
</dbReference>
<dbReference type="InParanoid" id="A0A0G4F4I5"/>
<dbReference type="PANTHER" id="PTHR21442">
    <property type="entry name" value="CILIA- AND FLAGELLA-ASSOCIATED PROTEIN 206"/>
    <property type="match status" value="1"/>
</dbReference>
<proteinExistence type="inferred from homology"/>
<dbReference type="InterPro" id="IPR021897">
    <property type="entry name" value="FAP206"/>
</dbReference>
<evidence type="ECO:0000256" key="6">
    <source>
        <dbReference type="ARBA" id="ARBA00023069"/>
    </source>
</evidence>
<name>A0A0G4F4I5_VITBC</name>
<dbReference type="PhylomeDB" id="A0A0G4F4I5"/>
<evidence type="ECO:0000256" key="2">
    <source>
        <dbReference type="ARBA" id="ARBA00010500"/>
    </source>
</evidence>
<comment type="subcellular location">
    <subcellularLocation>
        <location evidence="1">Cytoplasm</location>
        <location evidence="1">Cytoskeleton</location>
        <location evidence="1">Cilium axoneme</location>
    </subcellularLocation>
</comment>
<reference evidence="10 11" key="1">
    <citation type="submission" date="2014-11" db="EMBL/GenBank/DDBJ databases">
        <authorList>
            <person name="Zhu J."/>
            <person name="Qi W."/>
            <person name="Song R."/>
        </authorList>
    </citation>
    <scope>NUCLEOTIDE SEQUENCE [LARGE SCALE GENOMIC DNA]</scope>
</reference>
<evidence type="ECO:0000256" key="1">
    <source>
        <dbReference type="ARBA" id="ARBA00004430"/>
    </source>
</evidence>